<evidence type="ECO:0000313" key="2">
    <source>
        <dbReference type="Proteomes" id="UP000702425"/>
    </source>
</evidence>
<sequence length="202" mass="23814">MARDIEARRTRYNGVTFRSKLEAQWAVFWDELGVKWEYEPQMFELPDGKQYIPDFWIVDLALWVEIKPNAKIAHEEEAELKCLQLAGKTGDLVYLDQGGFAWPISEDWHYSKSVVPQEAAEIYSVLFFYIPDHVQGDWIYRSYDHFWGTCPECGKIGIAALISLGFFRNHIFSCNCYTRNHWLESSSERLMEAYDKALRYWS</sequence>
<dbReference type="Gene3D" id="3.40.91.30">
    <property type="match status" value="1"/>
</dbReference>
<name>A0ABX2CPN3_9CYAN</name>
<comment type="caution">
    <text evidence="1">The sequence shown here is derived from an EMBL/GenBank/DDBJ whole genome shotgun (WGS) entry which is preliminary data.</text>
</comment>
<accession>A0ABX2CPN3</accession>
<gene>
    <name evidence="1" type="ORF">E5S67_00091</name>
</gene>
<proteinExistence type="predicted"/>
<organism evidence="1 2">
    <name type="scientific">Microcoleus asticus IPMA8</name>
    <dbReference type="NCBI Taxonomy" id="2563858"/>
    <lineage>
        <taxon>Bacteria</taxon>
        <taxon>Bacillati</taxon>
        <taxon>Cyanobacteriota</taxon>
        <taxon>Cyanophyceae</taxon>
        <taxon>Oscillatoriophycideae</taxon>
        <taxon>Oscillatoriales</taxon>
        <taxon>Microcoleaceae</taxon>
        <taxon>Microcoleus</taxon>
        <taxon>Microcoleus asticus</taxon>
    </lineage>
</organism>
<keyword evidence="2" id="KW-1185">Reference proteome</keyword>
<evidence type="ECO:0000313" key="1">
    <source>
        <dbReference type="EMBL" id="NQE32377.1"/>
    </source>
</evidence>
<dbReference type="EMBL" id="SRRZ01000001">
    <property type="protein sequence ID" value="NQE32377.1"/>
    <property type="molecule type" value="Genomic_DNA"/>
</dbReference>
<dbReference type="Proteomes" id="UP000702425">
    <property type="component" value="Unassembled WGS sequence"/>
</dbReference>
<protein>
    <submittedName>
        <fullName evidence="1">Uncharacterized protein</fullName>
    </submittedName>
</protein>
<dbReference type="RefSeq" id="WP_172184399.1">
    <property type="nucleotide sequence ID" value="NZ_CAWPPK010000001.1"/>
</dbReference>
<reference evidence="1 2" key="1">
    <citation type="journal article" date="2020" name="Sci. Rep.">
        <title>A novel cyanobacterial geosmin producer, revising GeoA distribution and dispersion patterns in Bacteria.</title>
        <authorList>
            <person name="Churro C."/>
            <person name="Semedo-Aguiar A.P."/>
            <person name="Silva A.D."/>
            <person name="Pereira-Leal J.B."/>
            <person name="Leite R.B."/>
        </authorList>
    </citation>
    <scope>NUCLEOTIDE SEQUENCE [LARGE SCALE GENOMIC DNA]</scope>
    <source>
        <strain evidence="1 2">IPMA8</strain>
    </source>
</reference>